<proteinExistence type="predicted"/>
<feature type="transmembrane region" description="Helical" evidence="1">
    <location>
        <begin position="15"/>
        <end position="35"/>
    </location>
</feature>
<reference evidence="2" key="1">
    <citation type="submission" date="2023-07" db="EMBL/GenBank/DDBJ databases">
        <authorList>
            <person name="Pelsma A.J. K."/>
        </authorList>
    </citation>
    <scope>NUCLEOTIDE SEQUENCE</scope>
</reference>
<keyword evidence="1" id="KW-1133">Transmembrane helix</keyword>
<organism evidence="2">
    <name type="scientific">freshwater sediment metagenome</name>
    <dbReference type="NCBI Taxonomy" id="556182"/>
    <lineage>
        <taxon>unclassified sequences</taxon>
        <taxon>metagenomes</taxon>
        <taxon>ecological metagenomes</taxon>
    </lineage>
</organism>
<keyword evidence="1" id="KW-0472">Membrane</keyword>
<protein>
    <submittedName>
        <fullName evidence="2">Uncharacterized protein</fullName>
    </submittedName>
</protein>
<evidence type="ECO:0000256" key="1">
    <source>
        <dbReference type="SAM" id="Phobius"/>
    </source>
</evidence>
<dbReference type="AlphaFoldDB" id="A0AA48M389"/>
<keyword evidence="1" id="KW-0812">Transmembrane</keyword>
<name>A0AA48M389_9ZZZZ</name>
<gene>
    <name evidence="2" type="ORF">AMST5_04170</name>
</gene>
<evidence type="ECO:0000313" key="2">
    <source>
        <dbReference type="EMBL" id="CAJ0891865.1"/>
    </source>
</evidence>
<sequence>MKALNRLIYDASSELFGFLLGAPVGLASALYERLFRSS</sequence>
<accession>A0AA48M389</accession>
<dbReference type="EMBL" id="OY288114">
    <property type="protein sequence ID" value="CAJ0891865.1"/>
    <property type="molecule type" value="Genomic_DNA"/>
</dbReference>